<proteinExistence type="predicted"/>
<protein>
    <submittedName>
        <fullName evidence="2">TLC domain-containing protein</fullName>
    </submittedName>
</protein>
<dbReference type="Proteomes" id="UP000887579">
    <property type="component" value="Unplaced"/>
</dbReference>
<organism evidence="1 2">
    <name type="scientific">Panagrolaimus sp. ES5</name>
    <dbReference type="NCBI Taxonomy" id="591445"/>
    <lineage>
        <taxon>Eukaryota</taxon>
        <taxon>Metazoa</taxon>
        <taxon>Ecdysozoa</taxon>
        <taxon>Nematoda</taxon>
        <taxon>Chromadorea</taxon>
        <taxon>Rhabditida</taxon>
        <taxon>Tylenchina</taxon>
        <taxon>Panagrolaimomorpha</taxon>
        <taxon>Panagrolaimoidea</taxon>
        <taxon>Panagrolaimidae</taxon>
        <taxon>Panagrolaimus</taxon>
    </lineage>
</organism>
<dbReference type="WBParaSite" id="ES5_v2.g14983.t1">
    <property type="protein sequence ID" value="ES5_v2.g14983.t1"/>
    <property type="gene ID" value="ES5_v2.g14983"/>
</dbReference>
<accession>A0AC34FCX9</accession>
<reference evidence="2" key="1">
    <citation type="submission" date="2022-11" db="UniProtKB">
        <authorList>
            <consortium name="WormBaseParasite"/>
        </authorList>
    </citation>
    <scope>IDENTIFICATION</scope>
</reference>
<name>A0AC34FCX9_9BILA</name>
<sequence length="300" mass="35400">MEEISWKKIENKISAGQAHLLTTKILKDFPYENTGNEFKIPPWSNILQLSNVISILVFYLFFRYWSIKVKRHLWKEIVGFRQYRLQNLTVSLIHSVISAACALHFAYFYTEAMFEQPMHWYQHWATYGLLFSLGYFFHDMQDVLQNENSFITIKFTLLHHLSSSFAFVTAITSRKFVPFAYCALIMETNSIFLHIRALMTLSKSSSKHYIFYKFNQVINVITFVGCRFGIQAWQIYWVYKHHNSMHLFFALFGYIGGIVFYIINGILFLRIIAVDGMLGNFGYKHVHKYREDNDSAEKST</sequence>
<evidence type="ECO:0000313" key="2">
    <source>
        <dbReference type="WBParaSite" id="ES5_v2.g14983.t1"/>
    </source>
</evidence>
<evidence type="ECO:0000313" key="1">
    <source>
        <dbReference type="Proteomes" id="UP000887579"/>
    </source>
</evidence>